<keyword evidence="7 9" id="KW-0807">Transducer</keyword>
<keyword evidence="15" id="KW-1185">Reference proteome</keyword>
<dbReference type="PANTHER" id="PTHR32089:SF117">
    <property type="entry name" value="METHYL ACCEPTING SENSORY TRANSDUCER WITH CACHE_1 SMALL MOLECULE BINDING DOMAIN"/>
    <property type="match status" value="1"/>
</dbReference>
<dbReference type="Pfam" id="PF02743">
    <property type="entry name" value="dCache_1"/>
    <property type="match status" value="1"/>
</dbReference>
<dbReference type="SMART" id="SM00304">
    <property type="entry name" value="HAMP"/>
    <property type="match status" value="1"/>
</dbReference>
<feature type="domain" description="Methyl-accepting transducer" evidence="12">
    <location>
        <begin position="355"/>
        <end position="591"/>
    </location>
</feature>
<dbReference type="SUPFAM" id="SSF58104">
    <property type="entry name" value="Methyl-accepting chemotaxis protein (MCP) signaling domain"/>
    <property type="match status" value="1"/>
</dbReference>
<keyword evidence="4 10" id="KW-0812">Transmembrane</keyword>
<dbReference type="PROSITE" id="PS50111">
    <property type="entry name" value="CHEMOTAXIS_TRANSDUC_2"/>
    <property type="match status" value="1"/>
</dbReference>
<dbReference type="Pfam" id="PF00015">
    <property type="entry name" value="MCPsignal"/>
    <property type="match status" value="1"/>
</dbReference>
<dbReference type="InterPro" id="IPR004089">
    <property type="entry name" value="MCPsignal_dom"/>
</dbReference>
<dbReference type="PROSITE" id="PS50885">
    <property type="entry name" value="HAMP"/>
    <property type="match status" value="1"/>
</dbReference>
<feature type="transmembrane region" description="Helical" evidence="10">
    <location>
        <begin position="272"/>
        <end position="295"/>
    </location>
</feature>
<dbReference type="PANTHER" id="PTHR32089">
    <property type="entry name" value="METHYL-ACCEPTING CHEMOTAXIS PROTEIN MCPB"/>
    <property type="match status" value="1"/>
</dbReference>
<evidence type="ECO:0000256" key="8">
    <source>
        <dbReference type="ARBA" id="ARBA00029447"/>
    </source>
</evidence>
<keyword evidence="11" id="KW-0732">Signal</keyword>
<dbReference type="EMBL" id="SMDA01000001">
    <property type="protein sequence ID" value="TCW33691.1"/>
    <property type="molecule type" value="Genomic_DNA"/>
</dbReference>
<dbReference type="CDD" id="cd12912">
    <property type="entry name" value="PDC2_MCP_like"/>
    <property type="match status" value="1"/>
</dbReference>
<comment type="similarity">
    <text evidence="8">Belongs to the methyl-accepting chemotaxis (MCP) protein family.</text>
</comment>
<evidence type="ECO:0000256" key="1">
    <source>
        <dbReference type="ARBA" id="ARBA00004651"/>
    </source>
</evidence>
<comment type="subcellular location">
    <subcellularLocation>
        <location evidence="1">Cell membrane</location>
        <topology evidence="1">Multi-pass membrane protein</topology>
    </subcellularLocation>
</comment>
<evidence type="ECO:0000259" key="12">
    <source>
        <dbReference type="PROSITE" id="PS50111"/>
    </source>
</evidence>
<evidence type="ECO:0000256" key="7">
    <source>
        <dbReference type="ARBA" id="ARBA00023224"/>
    </source>
</evidence>
<evidence type="ECO:0000259" key="13">
    <source>
        <dbReference type="PROSITE" id="PS50885"/>
    </source>
</evidence>
<organism evidence="14 15">
    <name type="scientific">Gulbenkiania mobilis</name>
    <dbReference type="NCBI Taxonomy" id="397457"/>
    <lineage>
        <taxon>Bacteria</taxon>
        <taxon>Pseudomonadati</taxon>
        <taxon>Pseudomonadota</taxon>
        <taxon>Betaproteobacteria</taxon>
        <taxon>Neisseriales</taxon>
        <taxon>Chromobacteriaceae</taxon>
        <taxon>Gulbenkiania</taxon>
    </lineage>
</organism>
<name>A0ABY2D061_GULMO</name>
<feature type="signal peptide" evidence="11">
    <location>
        <begin position="1"/>
        <end position="24"/>
    </location>
</feature>
<evidence type="ECO:0000313" key="14">
    <source>
        <dbReference type="EMBL" id="TCW33691.1"/>
    </source>
</evidence>
<feature type="domain" description="HAMP" evidence="13">
    <location>
        <begin position="296"/>
        <end position="350"/>
    </location>
</feature>
<evidence type="ECO:0000256" key="6">
    <source>
        <dbReference type="ARBA" id="ARBA00023136"/>
    </source>
</evidence>
<evidence type="ECO:0000256" key="4">
    <source>
        <dbReference type="ARBA" id="ARBA00022692"/>
    </source>
</evidence>
<keyword evidence="6 10" id="KW-0472">Membrane</keyword>
<evidence type="ECO:0000256" key="2">
    <source>
        <dbReference type="ARBA" id="ARBA00022475"/>
    </source>
</evidence>
<keyword evidence="2" id="KW-1003">Cell membrane</keyword>
<evidence type="ECO:0000256" key="3">
    <source>
        <dbReference type="ARBA" id="ARBA00022500"/>
    </source>
</evidence>
<dbReference type="SMART" id="SM00283">
    <property type="entry name" value="MA"/>
    <property type="match status" value="1"/>
</dbReference>
<feature type="chain" id="PRO_5045149177" evidence="11">
    <location>
        <begin position="25"/>
        <end position="627"/>
    </location>
</feature>
<dbReference type="RefSeq" id="WP_132097658.1">
    <property type="nucleotide sequence ID" value="NZ_SMDA01000001.1"/>
</dbReference>
<protein>
    <submittedName>
        <fullName evidence="14">Methyl-accepting chemotaxis protein</fullName>
    </submittedName>
</protein>
<keyword evidence="3" id="KW-0145">Chemotaxis</keyword>
<dbReference type="InterPro" id="IPR033479">
    <property type="entry name" value="dCache_1"/>
</dbReference>
<dbReference type="CDD" id="cd06225">
    <property type="entry name" value="HAMP"/>
    <property type="match status" value="1"/>
</dbReference>
<dbReference type="Gene3D" id="3.30.450.20">
    <property type="entry name" value="PAS domain"/>
    <property type="match status" value="2"/>
</dbReference>
<dbReference type="CDD" id="cd11386">
    <property type="entry name" value="MCP_signal"/>
    <property type="match status" value="1"/>
</dbReference>
<dbReference type="Pfam" id="PF00672">
    <property type="entry name" value="HAMP"/>
    <property type="match status" value="1"/>
</dbReference>
<dbReference type="Gene3D" id="1.10.287.950">
    <property type="entry name" value="Methyl-accepting chemotaxis protein"/>
    <property type="match status" value="1"/>
</dbReference>
<evidence type="ECO:0000313" key="15">
    <source>
        <dbReference type="Proteomes" id="UP000294801"/>
    </source>
</evidence>
<keyword evidence="5 10" id="KW-1133">Transmembrane helix</keyword>
<evidence type="ECO:0000256" key="9">
    <source>
        <dbReference type="PROSITE-ProRule" id="PRU00284"/>
    </source>
</evidence>
<accession>A0ABY2D061</accession>
<proteinExistence type="inferred from homology"/>
<reference evidence="14 15" key="1">
    <citation type="submission" date="2019-03" db="EMBL/GenBank/DDBJ databases">
        <title>Genomic Encyclopedia of Type Strains, Phase IV (KMG-IV): sequencing the most valuable type-strain genomes for metagenomic binning, comparative biology and taxonomic classification.</title>
        <authorList>
            <person name="Goeker M."/>
        </authorList>
    </citation>
    <scope>NUCLEOTIDE SEQUENCE [LARGE SCALE GENOMIC DNA]</scope>
    <source>
        <strain evidence="14 15">DSM 18507</strain>
    </source>
</reference>
<evidence type="ECO:0000256" key="5">
    <source>
        <dbReference type="ARBA" id="ARBA00022989"/>
    </source>
</evidence>
<dbReference type="InterPro" id="IPR003660">
    <property type="entry name" value="HAMP_dom"/>
</dbReference>
<evidence type="ECO:0000256" key="10">
    <source>
        <dbReference type="SAM" id="Phobius"/>
    </source>
</evidence>
<comment type="caution">
    <text evidence="14">The sequence shown here is derived from an EMBL/GenBank/DDBJ whole genome shotgun (WGS) entry which is preliminary data.</text>
</comment>
<gene>
    <name evidence="14" type="ORF">EV669_101217</name>
</gene>
<sequence length="627" mass="67049">MKSIRTRIVLLMALAMVLATAAIAAVAVWQLRNKLYEDVSSQIDQAAASQQRFIGEWLNSRKKVMEAALLHAGEPDPTYYLQQLAEAGGYTQLFVGDGTTKGMVYSIPGKQKPSPEYDPASRTWFKMAKASGQTIVTAPYKPASSNIGELVITIAHAVSGQDKVVGGDIVIGQLVKSVLAVSLPGEGYAFLIDREGKIIAHPKDGLALSDISAQVAGLDATRIAALAQAGQLEPMDVDGRSQLLRVVPVAGTDWMLGLVVDRNVIDAPLMRLMVAMGGSLLVVTLLAVAFAAGYLQRLLRGLFQVRDAMREISQGEGDLTRRIDVTGEDEVAQTAEAFNQFVARLNGMFRELREEAVRLAAGVIEVSGSVERLAEDSHRLADISSSNAAAIEQVTVSVSHIADAARETDTLVRATGQASEESAREMEGISTGMQDTRSAVNDLADLLLSLEKRSQEITTITNVIHDIADQTNLLALNAAIEAARAGEQGRGFAVVADEVRKLAERTGQATLEISGTISSILAETSRAVSNMRSTAEAVDNSVEMTASARERLAAIRETMHQVVEKIGGIALSTGEQHNATTAMAQSTESINNQIVDSDAALQSAQTTLTTLNELAHRMQSAFARFRL</sequence>
<dbReference type="Proteomes" id="UP000294801">
    <property type="component" value="Unassembled WGS sequence"/>
</dbReference>
<evidence type="ECO:0000256" key="11">
    <source>
        <dbReference type="SAM" id="SignalP"/>
    </source>
</evidence>